<evidence type="ECO:0000256" key="7">
    <source>
        <dbReference type="ARBA" id="ARBA00022849"/>
    </source>
</evidence>
<feature type="transmembrane region" description="Helical" evidence="10">
    <location>
        <begin position="350"/>
        <end position="371"/>
    </location>
</feature>
<evidence type="ECO:0000256" key="1">
    <source>
        <dbReference type="ARBA" id="ARBA00004651"/>
    </source>
</evidence>
<accession>A0A344UX12</accession>
<dbReference type="GO" id="GO:0015105">
    <property type="term" value="F:arsenite transmembrane transporter activity"/>
    <property type="evidence" value="ECO:0007669"/>
    <property type="project" value="InterPro"/>
</dbReference>
<dbReference type="Pfam" id="PF03600">
    <property type="entry name" value="CitMHS"/>
    <property type="match status" value="1"/>
</dbReference>
<feature type="transmembrane region" description="Helical" evidence="10">
    <location>
        <begin position="256"/>
        <end position="272"/>
    </location>
</feature>
<dbReference type="OrthoDB" id="3284414at2"/>
<keyword evidence="5" id="KW-1003">Cell membrane</keyword>
<feature type="transmembrane region" description="Helical" evidence="10">
    <location>
        <begin position="6"/>
        <end position="24"/>
    </location>
</feature>
<evidence type="ECO:0000259" key="11">
    <source>
        <dbReference type="Pfam" id="PF03600"/>
    </source>
</evidence>
<dbReference type="InterPro" id="IPR000802">
    <property type="entry name" value="Arsenical_pump_ArsB"/>
</dbReference>
<proteinExistence type="inferred from homology"/>
<feature type="transmembrane region" description="Helical" evidence="10">
    <location>
        <begin position="97"/>
        <end position="115"/>
    </location>
</feature>
<dbReference type="PANTHER" id="PTHR43302:SF5">
    <property type="entry name" value="TRANSPORTER ARSB-RELATED"/>
    <property type="match status" value="1"/>
</dbReference>
<dbReference type="InterPro" id="IPR004680">
    <property type="entry name" value="Cit_transptr-like_dom"/>
</dbReference>
<evidence type="ECO:0000256" key="8">
    <source>
        <dbReference type="ARBA" id="ARBA00022989"/>
    </source>
</evidence>
<evidence type="ECO:0000256" key="10">
    <source>
        <dbReference type="SAM" id="Phobius"/>
    </source>
</evidence>
<keyword evidence="4" id="KW-0813">Transport</keyword>
<keyword evidence="7" id="KW-0059">Arsenical resistance</keyword>
<dbReference type="GO" id="GO:0046685">
    <property type="term" value="P:response to arsenic-containing substance"/>
    <property type="evidence" value="ECO:0007669"/>
    <property type="project" value="UniProtKB-KW"/>
</dbReference>
<protein>
    <submittedName>
        <fullName evidence="12">Arsenical pump membrane protein</fullName>
    </submittedName>
</protein>
<feature type="transmembrane region" description="Helical" evidence="10">
    <location>
        <begin position="326"/>
        <end position="343"/>
    </location>
</feature>
<evidence type="ECO:0000256" key="6">
    <source>
        <dbReference type="ARBA" id="ARBA00022692"/>
    </source>
</evidence>
<feature type="domain" description="Citrate transporter-like" evidence="11">
    <location>
        <begin position="21"/>
        <end position="364"/>
    </location>
</feature>
<evidence type="ECO:0000256" key="2">
    <source>
        <dbReference type="ARBA" id="ARBA00006433"/>
    </source>
</evidence>
<comment type="subcellular location">
    <subcellularLocation>
        <location evidence="1">Cell membrane</location>
        <topology evidence="1">Multi-pass membrane protein</topology>
    </subcellularLocation>
</comment>
<feature type="transmembrane region" description="Helical" evidence="10">
    <location>
        <begin position="178"/>
        <end position="196"/>
    </location>
</feature>
<dbReference type="AlphaFoldDB" id="A0A344UX12"/>
<name>A0A344UX12_9ACTN</name>
<keyword evidence="8 10" id="KW-1133">Transmembrane helix</keyword>
<dbReference type="Proteomes" id="UP000251995">
    <property type="component" value="Chromosome"/>
</dbReference>
<feature type="transmembrane region" description="Helical" evidence="10">
    <location>
        <begin position="292"/>
        <end position="320"/>
    </location>
</feature>
<dbReference type="GO" id="GO:0005886">
    <property type="term" value="C:plasma membrane"/>
    <property type="evidence" value="ECO:0007669"/>
    <property type="project" value="UniProtKB-SubCell"/>
</dbReference>
<keyword evidence="13" id="KW-1185">Reference proteome</keyword>
<evidence type="ECO:0000256" key="3">
    <source>
        <dbReference type="ARBA" id="ARBA00009843"/>
    </source>
</evidence>
<keyword evidence="9 10" id="KW-0472">Membrane</keyword>
<feature type="transmembrane region" description="Helical" evidence="10">
    <location>
        <begin position="226"/>
        <end position="250"/>
    </location>
</feature>
<dbReference type="EMBL" id="CP025198">
    <property type="protein sequence ID" value="AXE39810.1"/>
    <property type="molecule type" value="Genomic_DNA"/>
</dbReference>
<comment type="similarity">
    <text evidence="2">Belongs to the ArsB family.</text>
</comment>
<feature type="transmembrane region" description="Helical" evidence="10">
    <location>
        <begin position="407"/>
        <end position="430"/>
    </location>
</feature>
<feature type="transmembrane region" description="Helical" evidence="10">
    <location>
        <begin position="31"/>
        <end position="50"/>
    </location>
</feature>
<evidence type="ECO:0000256" key="5">
    <source>
        <dbReference type="ARBA" id="ARBA00022475"/>
    </source>
</evidence>
<sequence length="433" mass="44454">MTSWPAEAIAGTVLLVVLVFAVVRPKDLPEAVPAVPGALLLCLVGAISWTEAWSQVTRMLPTVLFLAGVLMLASLCRAEGMFDAAGRLMARGSRDSPVRLLGLVFLVASTTTALLSLDATIVLLTPVIFTTAAKVGARPKPFIYGTAHLSNSASLLLPVSNLTNLLALSAAGISFPRFAALMVGPWLVAIGVEYVAHRRYFATELSVSSGSVPAGRGSSQGSGDDAGTAVPVFSLVVLGLTLAGFVVLSVLGAEPFWAALAGVAVIGAKRLIRGRTSRSAELKDLGAAANPFFLLFVLSLSIIVAAVVDHGVAAAMRAVIPGGQSLASLLILALIAAVLANLVNNLPAVLVMLPLVAPIGPVAVLAVLIGVNVGPNLTYVGSLATLLWRRIVAAHDHRTDTGEFTRLGLITVPACLVLCTMALSAAASLMGVS</sequence>
<reference evidence="12 13" key="1">
    <citation type="submission" date="2017-12" db="EMBL/GenBank/DDBJ databases">
        <title>The whole genome sequence of the Acidipropionibacterium virtanenii sp. nov. type strain JS278.</title>
        <authorList>
            <person name="Laine P."/>
            <person name="Deptula P."/>
            <person name="Varmanen P."/>
            <person name="Auvinen P."/>
        </authorList>
    </citation>
    <scope>NUCLEOTIDE SEQUENCE [LARGE SCALE GENOMIC DNA]</scope>
    <source>
        <strain evidence="12 13">JS278</strain>
    </source>
</reference>
<evidence type="ECO:0000256" key="4">
    <source>
        <dbReference type="ARBA" id="ARBA00022448"/>
    </source>
</evidence>
<evidence type="ECO:0000313" key="13">
    <source>
        <dbReference type="Proteomes" id="UP000251995"/>
    </source>
</evidence>
<keyword evidence="6 10" id="KW-0812">Transmembrane</keyword>
<feature type="transmembrane region" description="Helical" evidence="10">
    <location>
        <begin position="56"/>
        <end position="76"/>
    </location>
</feature>
<evidence type="ECO:0000256" key="9">
    <source>
        <dbReference type="ARBA" id="ARBA00023136"/>
    </source>
</evidence>
<evidence type="ECO:0000313" key="12">
    <source>
        <dbReference type="EMBL" id="AXE39810.1"/>
    </source>
</evidence>
<dbReference type="PANTHER" id="PTHR43302">
    <property type="entry name" value="TRANSPORTER ARSB-RELATED"/>
    <property type="match status" value="1"/>
</dbReference>
<organism evidence="12 13">
    <name type="scientific">Acidipropionibacterium virtanenii</name>
    <dbReference type="NCBI Taxonomy" id="2057246"/>
    <lineage>
        <taxon>Bacteria</taxon>
        <taxon>Bacillati</taxon>
        <taxon>Actinomycetota</taxon>
        <taxon>Actinomycetes</taxon>
        <taxon>Propionibacteriales</taxon>
        <taxon>Propionibacteriaceae</taxon>
        <taxon>Acidipropionibacterium</taxon>
    </lineage>
</organism>
<dbReference type="KEGG" id="acij:JS278_02674"/>
<gene>
    <name evidence="12" type="primary">arsB</name>
    <name evidence="12" type="ORF">JS278_02674</name>
</gene>
<comment type="similarity">
    <text evidence="3">Belongs to the CitM (TC 2.A.11) transporter family.</text>
</comment>
<dbReference type="PRINTS" id="PR00758">
    <property type="entry name" value="ARSENICPUMP"/>
</dbReference>